<dbReference type="AlphaFoldDB" id="A0A167D7Z3"/>
<feature type="transmembrane region" description="Helical" evidence="5">
    <location>
        <begin position="100"/>
        <end position="122"/>
    </location>
</feature>
<dbReference type="PROSITE" id="PS50929">
    <property type="entry name" value="ABC_TM1F"/>
    <property type="match status" value="1"/>
</dbReference>
<name>A0A167D7Z3_CORFA</name>
<feature type="transmembrane region" description="Helical" evidence="5">
    <location>
        <begin position="351"/>
        <end position="370"/>
    </location>
</feature>
<reference evidence="7 8" key="1">
    <citation type="journal article" date="2016" name="Genome Biol. Evol.">
        <title>Divergent and convergent evolution of fungal pathogenicity.</title>
        <authorList>
            <person name="Shang Y."/>
            <person name="Xiao G."/>
            <person name="Zheng P."/>
            <person name="Cen K."/>
            <person name="Zhan S."/>
            <person name="Wang C."/>
        </authorList>
    </citation>
    <scope>NUCLEOTIDE SEQUENCE [LARGE SCALE GENOMIC DNA]</scope>
    <source>
        <strain evidence="7 8">ARSEF 2679</strain>
    </source>
</reference>
<feature type="region of interest" description="Disordered" evidence="4">
    <location>
        <begin position="265"/>
        <end position="307"/>
    </location>
</feature>
<dbReference type="Proteomes" id="UP000076744">
    <property type="component" value="Unassembled WGS sequence"/>
</dbReference>
<evidence type="ECO:0000313" key="7">
    <source>
        <dbReference type="EMBL" id="OAA42054.1"/>
    </source>
</evidence>
<dbReference type="OrthoDB" id="6500128at2759"/>
<dbReference type="InterPro" id="IPR011527">
    <property type="entry name" value="ABC1_TM_dom"/>
</dbReference>
<keyword evidence="1 5" id="KW-0812">Transmembrane</keyword>
<dbReference type="GO" id="GO:0016020">
    <property type="term" value="C:membrane"/>
    <property type="evidence" value="ECO:0007669"/>
    <property type="project" value="InterPro"/>
</dbReference>
<sequence length="581" mass="66220">MAAADNVPPPQHRLSDPSIPASDLILRETQCLYSFILLVAFLSCIAWYSVCNAKKQESIVQSIVKGPGGKPLPVTKKTKDDGERKLGPQFSPATKTFFRYLAAVIFISYVATSTFIFNHAFYHDNAYKWSKDGLSWAGEWTVVHVIGSTFFYLYIIFSLFDWKEGPSVAHLFIWVLGLVGEVIFFSTTFTTAAACRLTNSRSQTGDNDCFDRWIKLDLVLYFVRILHLIALIGVFSFAWFGKVRAKRPEKLEDGFAHEHTPLLSGHQRSYDSQSGDVNTAGPNGRESYCRRPRSRTMSNAANYSAPSSRKDEHTAFYRPQKLPHKTWWEYVRGYSLFFPYLWPKDSVMLQLQVLVCFILVIIQRIVNIIVPNQIGEVVKQLNHAIKEVQDGQPLTMELFPLRASLFLGLLWILQGMLGPLRSLLWIPISQYSYRGLTTAAFNHVHSLSLDFHLSKRTGEVLSALNKGSSINSFLEQVTFQVIPMLFDLILSISVFYYKFGPLYAQINLVDSCWYLYMTIKMASIQQCSRRASGIKPQSVRFEFGRMRQFWEDMNRTPPASLNSMPVNLSARLLTYCGCTFT</sequence>
<dbReference type="RefSeq" id="XP_018699472.1">
    <property type="nucleotide sequence ID" value="XM_018853350.1"/>
</dbReference>
<dbReference type="GO" id="GO:0140359">
    <property type="term" value="F:ABC-type transporter activity"/>
    <property type="evidence" value="ECO:0007669"/>
    <property type="project" value="InterPro"/>
</dbReference>
<comment type="caution">
    <text evidence="7">The sequence shown here is derived from an EMBL/GenBank/DDBJ whole genome shotgun (WGS) entry which is preliminary data.</text>
</comment>
<evidence type="ECO:0000256" key="2">
    <source>
        <dbReference type="ARBA" id="ARBA00022989"/>
    </source>
</evidence>
<evidence type="ECO:0000259" key="6">
    <source>
        <dbReference type="PROSITE" id="PS50929"/>
    </source>
</evidence>
<feature type="transmembrane region" description="Helical" evidence="5">
    <location>
        <begin position="172"/>
        <end position="199"/>
    </location>
</feature>
<protein>
    <submittedName>
        <fullName evidence="7">Heavy metal tolerance protein</fullName>
    </submittedName>
</protein>
<proteinExistence type="predicted"/>
<organism evidence="7 8">
    <name type="scientific">Cordyceps fumosorosea (strain ARSEF 2679)</name>
    <name type="common">Isaria fumosorosea</name>
    <dbReference type="NCBI Taxonomy" id="1081104"/>
    <lineage>
        <taxon>Eukaryota</taxon>
        <taxon>Fungi</taxon>
        <taxon>Dikarya</taxon>
        <taxon>Ascomycota</taxon>
        <taxon>Pezizomycotina</taxon>
        <taxon>Sordariomycetes</taxon>
        <taxon>Hypocreomycetidae</taxon>
        <taxon>Hypocreales</taxon>
        <taxon>Cordycipitaceae</taxon>
        <taxon>Cordyceps</taxon>
    </lineage>
</organism>
<feature type="domain" description="ABC transmembrane type-1" evidence="6">
    <location>
        <begin position="354"/>
        <end position="502"/>
    </location>
</feature>
<evidence type="ECO:0000256" key="4">
    <source>
        <dbReference type="SAM" id="MobiDB-lite"/>
    </source>
</evidence>
<gene>
    <name evidence="7" type="ORF">ISF_09749</name>
</gene>
<evidence type="ECO:0000256" key="1">
    <source>
        <dbReference type="ARBA" id="ARBA00022692"/>
    </source>
</evidence>
<dbReference type="InterPro" id="IPR036640">
    <property type="entry name" value="ABC1_TM_sf"/>
</dbReference>
<evidence type="ECO:0000256" key="3">
    <source>
        <dbReference type="ARBA" id="ARBA00023136"/>
    </source>
</evidence>
<feature type="transmembrane region" description="Helical" evidence="5">
    <location>
        <begin position="142"/>
        <end position="160"/>
    </location>
</feature>
<dbReference type="Gene3D" id="1.20.1560.10">
    <property type="entry name" value="ABC transporter type 1, transmembrane domain"/>
    <property type="match status" value="1"/>
</dbReference>
<dbReference type="EMBL" id="AZHB01000068">
    <property type="protein sequence ID" value="OAA42054.1"/>
    <property type="molecule type" value="Genomic_DNA"/>
</dbReference>
<feature type="transmembrane region" description="Helical" evidence="5">
    <location>
        <begin position="403"/>
        <end position="424"/>
    </location>
</feature>
<feature type="transmembrane region" description="Helical" evidence="5">
    <location>
        <begin position="32"/>
        <end position="50"/>
    </location>
</feature>
<feature type="transmembrane region" description="Helical" evidence="5">
    <location>
        <begin position="219"/>
        <end position="240"/>
    </location>
</feature>
<evidence type="ECO:0000256" key="5">
    <source>
        <dbReference type="SAM" id="Phobius"/>
    </source>
</evidence>
<keyword evidence="8" id="KW-1185">Reference proteome</keyword>
<keyword evidence="2 5" id="KW-1133">Transmembrane helix</keyword>
<feature type="compositionally biased region" description="Polar residues" evidence="4">
    <location>
        <begin position="295"/>
        <end position="307"/>
    </location>
</feature>
<dbReference type="GO" id="GO:0005524">
    <property type="term" value="F:ATP binding"/>
    <property type="evidence" value="ECO:0007669"/>
    <property type="project" value="InterPro"/>
</dbReference>
<feature type="compositionally biased region" description="Polar residues" evidence="4">
    <location>
        <begin position="266"/>
        <end position="281"/>
    </location>
</feature>
<dbReference type="STRING" id="1081104.A0A167D7Z3"/>
<dbReference type="SUPFAM" id="SSF90123">
    <property type="entry name" value="ABC transporter transmembrane region"/>
    <property type="match status" value="1"/>
</dbReference>
<dbReference type="GeneID" id="30026041"/>
<dbReference type="Pfam" id="PF00664">
    <property type="entry name" value="ABC_membrane"/>
    <property type="match status" value="1"/>
</dbReference>
<accession>A0A167D7Z3</accession>
<keyword evidence="3 5" id="KW-0472">Membrane</keyword>
<evidence type="ECO:0000313" key="8">
    <source>
        <dbReference type="Proteomes" id="UP000076744"/>
    </source>
</evidence>